<keyword evidence="3" id="KW-0812">Transmembrane</keyword>
<gene>
    <name evidence="4" type="ORF">KIMC2_04420</name>
</gene>
<feature type="compositionally biased region" description="Polar residues" evidence="2">
    <location>
        <begin position="120"/>
        <end position="136"/>
    </location>
</feature>
<evidence type="ECO:0000256" key="1">
    <source>
        <dbReference type="ARBA" id="ARBA00022729"/>
    </source>
</evidence>
<feature type="region of interest" description="Disordered" evidence="2">
    <location>
        <begin position="79"/>
        <end position="136"/>
    </location>
</feature>
<dbReference type="Gene3D" id="3.30.1450.10">
    <property type="match status" value="2"/>
</dbReference>
<feature type="compositionally biased region" description="Basic and acidic residues" evidence="2">
    <location>
        <begin position="79"/>
        <end position="88"/>
    </location>
</feature>
<evidence type="ECO:0000313" key="4">
    <source>
        <dbReference type="EMBL" id="BDR55880.1"/>
    </source>
</evidence>
<feature type="compositionally biased region" description="Polar residues" evidence="2">
    <location>
        <begin position="1"/>
        <end position="19"/>
    </location>
</feature>
<keyword evidence="5" id="KW-1185">Reference proteome</keyword>
<dbReference type="EMBL" id="AP026801">
    <property type="protein sequence ID" value="BDR55880.1"/>
    <property type="molecule type" value="Genomic_DNA"/>
</dbReference>
<evidence type="ECO:0000256" key="3">
    <source>
        <dbReference type="SAM" id="Phobius"/>
    </source>
</evidence>
<keyword evidence="3" id="KW-1133">Transmembrane helix</keyword>
<feature type="compositionally biased region" description="Low complexity" evidence="2">
    <location>
        <begin position="105"/>
        <end position="119"/>
    </location>
</feature>
<dbReference type="AlphaFoldDB" id="A0AAU9D0S4"/>
<sequence length="308" mass="33322">MNNYENNNKIPKRNLNQTDNPSSMEPENNPNQQNNFEVIPPNDKPKKAFYKKWWFWLLTILVIAAIAVTVFLLLNKKPNTENSKKESSSSKVVKKAKKKSKAKKNSASSTTASSTSKSSIQGSQPANGNKQNSNSAISKTGSALEVFSAIKLGDTAQNGTGGDTVADLKKKIGEGYKEDSINYQGKDATKVSWGTVIGITEGSGTMIIGVKNGTDYRVVSKTSVGISSDTKRDKITLLQFNQLQTNGLTGEKAVQLLGQPNAMTESHIGGKVFTSYTWNTNLQGDKNAFLTISFTDGVATAKNQQGLK</sequence>
<evidence type="ECO:0000256" key="2">
    <source>
        <dbReference type="SAM" id="MobiDB-lite"/>
    </source>
</evidence>
<name>A0AAU9D0S4_9LACO</name>
<feature type="region of interest" description="Disordered" evidence="2">
    <location>
        <begin position="1"/>
        <end position="41"/>
    </location>
</feature>
<accession>A0AAU9D0S4</accession>
<protein>
    <recommendedName>
        <fullName evidence="6">DUF3862 domain-containing protein</fullName>
    </recommendedName>
</protein>
<dbReference type="Pfam" id="PF12978">
    <property type="entry name" value="DUF3862"/>
    <property type="match status" value="1"/>
</dbReference>
<dbReference type="Proteomes" id="UP001321804">
    <property type="component" value="Chromosome"/>
</dbReference>
<organism evidence="4 5">
    <name type="scientific">Xylocopilactobacillus apis</name>
    <dbReference type="NCBI Taxonomy" id="2932183"/>
    <lineage>
        <taxon>Bacteria</taxon>
        <taxon>Bacillati</taxon>
        <taxon>Bacillota</taxon>
        <taxon>Bacilli</taxon>
        <taxon>Lactobacillales</taxon>
        <taxon>Lactobacillaceae</taxon>
        <taxon>Xylocopilactobacillus</taxon>
    </lineage>
</organism>
<keyword evidence="1" id="KW-0732">Signal</keyword>
<reference evidence="4 5" key="1">
    <citation type="journal article" date="2023" name="Microbiol. Spectr.">
        <title>Symbiosis of Carpenter Bees with Uncharacterized Lactic Acid Bacteria Showing NAD Auxotrophy.</title>
        <authorList>
            <person name="Kawasaki S."/>
            <person name="Ozawa K."/>
            <person name="Mori T."/>
            <person name="Yamamoto A."/>
            <person name="Ito M."/>
            <person name="Ohkuma M."/>
            <person name="Sakamoto M."/>
            <person name="Matsutani M."/>
        </authorList>
    </citation>
    <scope>NUCLEOTIDE SEQUENCE [LARGE SCALE GENOMIC DNA]</scope>
    <source>
        <strain evidence="4 5">KimC2</strain>
    </source>
</reference>
<evidence type="ECO:0000313" key="5">
    <source>
        <dbReference type="Proteomes" id="UP001321804"/>
    </source>
</evidence>
<feature type="compositionally biased region" description="Basic residues" evidence="2">
    <location>
        <begin position="92"/>
        <end position="104"/>
    </location>
</feature>
<dbReference type="InterPro" id="IPR037873">
    <property type="entry name" value="BamE-like"/>
</dbReference>
<dbReference type="RefSeq" id="WP_317697576.1">
    <property type="nucleotide sequence ID" value="NZ_AP026801.1"/>
</dbReference>
<keyword evidence="3" id="KW-0472">Membrane</keyword>
<dbReference type="KEGG" id="xak:KIMC2_04420"/>
<evidence type="ECO:0008006" key="6">
    <source>
        <dbReference type="Google" id="ProtNLM"/>
    </source>
</evidence>
<feature type="transmembrane region" description="Helical" evidence="3">
    <location>
        <begin position="53"/>
        <end position="74"/>
    </location>
</feature>
<feature type="compositionally biased region" description="Low complexity" evidence="2">
    <location>
        <begin position="20"/>
        <end position="35"/>
    </location>
</feature>
<proteinExistence type="predicted"/>
<dbReference type="InterPro" id="IPR024418">
    <property type="entry name" value="DUF3862"/>
</dbReference>